<protein>
    <submittedName>
        <fullName evidence="3">Putative cpij013384 histone deacetylase 3</fullName>
    </submittedName>
</protein>
<accession>A0A2M3ZHG9</accession>
<keyword evidence="2" id="KW-0812">Transmembrane</keyword>
<feature type="transmembrane region" description="Helical" evidence="2">
    <location>
        <begin position="119"/>
        <end position="136"/>
    </location>
</feature>
<feature type="compositionally biased region" description="Basic residues" evidence="1">
    <location>
        <begin position="11"/>
        <end position="20"/>
    </location>
</feature>
<sequence length="151" mass="16810">MSVETVNRHTTTTHRIIHSHKSHRSTLVEHLAATRTAVACFAETETNATILENRNANVAAAAAAAATAASSCEYAETASHELDYYIDPIRSDHHHHCHGDPDGPYDLADIKLDALDFSLTKRLLGAVFFLLIIYAWKQYIDDEEESDTIYI</sequence>
<evidence type="ECO:0000313" key="3">
    <source>
        <dbReference type="EMBL" id="MBW27972.1"/>
    </source>
</evidence>
<reference evidence="3" key="1">
    <citation type="submission" date="2018-01" db="EMBL/GenBank/DDBJ databases">
        <title>An insight into the sialome of Amazonian anophelines.</title>
        <authorList>
            <person name="Ribeiro J.M."/>
            <person name="Scarpassa V."/>
            <person name="Calvo E."/>
        </authorList>
    </citation>
    <scope>NUCLEOTIDE SEQUENCE</scope>
    <source>
        <tissue evidence="3">Salivary glands</tissue>
    </source>
</reference>
<keyword evidence="2" id="KW-0472">Membrane</keyword>
<name>A0A2M3ZHG9_9DIPT</name>
<dbReference type="AlphaFoldDB" id="A0A2M3ZHG9"/>
<feature type="region of interest" description="Disordered" evidence="1">
    <location>
        <begin position="1"/>
        <end position="20"/>
    </location>
</feature>
<dbReference type="EMBL" id="GGFM01007221">
    <property type="protein sequence ID" value="MBW27972.1"/>
    <property type="molecule type" value="Transcribed_RNA"/>
</dbReference>
<evidence type="ECO:0000256" key="1">
    <source>
        <dbReference type="SAM" id="MobiDB-lite"/>
    </source>
</evidence>
<evidence type="ECO:0000256" key="2">
    <source>
        <dbReference type="SAM" id="Phobius"/>
    </source>
</evidence>
<proteinExistence type="predicted"/>
<organism evidence="3">
    <name type="scientific">Anopheles braziliensis</name>
    <dbReference type="NCBI Taxonomy" id="58242"/>
    <lineage>
        <taxon>Eukaryota</taxon>
        <taxon>Metazoa</taxon>
        <taxon>Ecdysozoa</taxon>
        <taxon>Arthropoda</taxon>
        <taxon>Hexapoda</taxon>
        <taxon>Insecta</taxon>
        <taxon>Pterygota</taxon>
        <taxon>Neoptera</taxon>
        <taxon>Endopterygota</taxon>
        <taxon>Diptera</taxon>
        <taxon>Nematocera</taxon>
        <taxon>Culicoidea</taxon>
        <taxon>Culicidae</taxon>
        <taxon>Anophelinae</taxon>
        <taxon>Anopheles</taxon>
    </lineage>
</organism>
<keyword evidence="2" id="KW-1133">Transmembrane helix</keyword>